<feature type="compositionally biased region" description="Polar residues" evidence="1">
    <location>
        <begin position="393"/>
        <end position="403"/>
    </location>
</feature>
<feature type="region of interest" description="Disordered" evidence="1">
    <location>
        <begin position="19"/>
        <end position="51"/>
    </location>
</feature>
<feature type="compositionally biased region" description="Basic and acidic residues" evidence="1">
    <location>
        <begin position="30"/>
        <end position="41"/>
    </location>
</feature>
<dbReference type="Gene3D" id="2.170.140.10">
    <property type="entry name" value="Chitin binding domain"/>
    <property type="match status" value="1"/>
</dbReference>
<dbReference type="GO" id="GO:0005576">
    <property type="term" value="C:extracellular region"/>
    <property type="evidence" value="ECO:0007669"/>
    <property type="project" value="InterPro"/>
</dbReference>
<dbReference type="SMART" id="SM00494">
    <property type="entry name" value="ChtBD2"/>
    <property type="match status" value="1"/>
</dbReference>
<dbReference type="EMBL" id="MTYJ01000025">
    <property type="protein sequence ID" value="OQV21177.1"/>
    <property type="molecule type" value="Genomic_DNA"/>
</dbReference>
<organism evidence="4 5">
    <name type="scientific">Hypsibius exemplaris</name>
    <name type="common">Freshwater tardigrade</name>
    <dbReference type="NCBI Taxonomy" id="2072580"/>
    <lineage>
        <taxon>Eukaryota</taxon>
        <taxon>Metazoa</taxon>
        <taxon>Ecdysozoa</taxon>
        <taxon>Tardigrada</taxon>
        <taxon>Eutardigrada</taxon>
        <taxon>Parachela</taxon>
        <taxon>Hypsibioidea</taxon>
        <taxon>Hypsibiidae</taxon>
        <taxon>Hypsibius</taxon>
    </lineage>
</organism>
<proteinExistence type="predicted"/>
<protein>
    <recommendedName>
        <fullName evidence="3">Chitin-binding type-2 domain-containing protein</fullName>
    </recommendedName>
</protein>
<feature type="compositionally biased region" description="Polar residues" evidence="1">
    <location>
        <begin position="355"/>
        <end position="382"/>
    </location>
</feature>
<feature type="region of interest" description="Disordered" evidence="1">
    <location>
        <begin position="322"/>
        <end position="403"/>
    </location>
</feature>
<evidence type="ECO:0000256" key="1">
    <source>
        <dbReference type="SAM" id="MobiDB-lite"/>
    </source>
</evidence>
<keyword evidence="2" id="KW-0732">Signal</keyword>
<feature type="compositionally biased region" description="Low complexity" evidence="1">
    <location>
        <begin position="323"/>
        <end position="335"/>
    </location>
</feature>
<feature type="signal peptide" evidence="2">
    <location>
        <begin position="1"/>
        <end position="19"/>
    </location>
</feature>
<dbReference type="PANTHER" id="PTHR22933:SF18">
    <property type="match status" value="1"/>
</dbReference>
<feature type="domain" description="Chitin-binding type-2" evidence="3">
    <location>
        <begin position="123"/>
        <end position="181"/>
    </location>
</feature>
<evidence type="ECO:0000313" key="4">
    <source>
        <dbReference type="EMBL" id="OQV21177.1"/>
    </source>
</evidence>
<dbReference type="SUPFAM" id="SSF57625">
    <property type="entry name" value="Invertebrate chitin-binding proteins"/>
    <property type="match status" value="1"/>
</dbReference>
<dbReference type="PROSITE" id="PS50940">
    <property type="entry name" value="CHIT_BIND_II"/>
    <property type="match status" value="1"/>
</dbReference>
<dbReference type="Pfam" id="PF01607">
    <property type="entry name" value="CBM_14"/>
    <property type="match status" value="1"/>
</dbReference>
<dbReference type="AlphaFoldDB" id="A0A1W0X107"/>
<accession>A0A1W0X107</accession>
<reference evidence="5" key="1">
    <citation type="submission" date="2017-01" db="EMBL/GenBank/DDBJ databases">
        <title>Comparative genomics of anhydrobiosis in the tardigrade Hypsibius dujardini.</title>
        <authorList>
            <person name="Yoshida Y."/>
            <person name="Koutsovoulos G."/>
            <person name="Laetsch D."/>
            <person name="Stevens L."/>
            <person name="Kumar S."/>
            <person name="Horikawa D."/>
            <person name="Ishino K."/>
            <person name="Komine S."/>
            <person name="Tomita M."/>
            <person name="Blaxter M."/>
            <person name="Arakawa K."/>
        </authorList>
    </citation>
    <scope>NUCLEOTIDE SEQUENCE [LARGE SCALE GENOMIC DNA]</scope>
    <source>
        <strain evidence="5">Z151</strain>
    </source>
</reference>
<dbReference type="GO" id="GO:0008061">
    <property type="term" value="F:chitin binding"/>
    <property type="evidence" value="ECO:0007669"/>
    <property type="project" value="InterPro"/>
</dbReference>
<evidence type="ECO:0000256" key="2">
    <source>
        <dbReference type="SAM" id="SignalP"/>
    </source>
</evidence>
<gene>
    <name evidence="4" type="ORF">BV898_04937</name>
</gene>
<sequence>MKLILVGIVAALLFVDTEAQKKSHHHRQRSKAEVKRINEHKSARRSAAYNQEPSNALVLRTHISSSPVQGGGGGPPPQNPPVLDALDILRGRPPLTAKEAFDVLAYAQGGKDFPVYLEVPKTYFTCGNAKPGFYADLDTYCQVYHRCDIGGKQATFLCPTKTLFNQITLVCDWFYNVNCQNSRQFTEYSNSRLYYPQWQVLDTQSNYVLPFLAAPQVVPAHPPPQQQHYHEERLQRPQPPPVLYPGKQPIANQAYGSGNINGHENPEYQMSVVIRNPQMIPDYNAGESSLVNKELHLDQGATVTPAPPSTFPLETRGDLGMGQQQMEQAQQAWRQQFRHDEEAAPPAPLSSSSSTQQNPNRPTAKAPTNQSINVTVSLSDPQTAAAPHGKFTQAASTVQEQTA</sequence>
<keyword evidence="5" id="KW-1185">Reference proteome</keyword>
<evidence type="ECO:0000259" key="3">
    <source>
        <dbReference type="PROSITE" id="PS50940"/>
    </source>
</evidence>
<dbReference type="Proteomes" id="UP000192578">
    <property type="component" value="Unassembled WGS sequence"/>
</dbReference>
<dbReference type="OrthoDB" id="10059269at2759"/>
<dbReference type="InterPro" id="IPR002557">
    <property type="entry name" value="Chitin-bd_dom"/>
</dbReference>
<dbReference type="PANTHER" id="PTHR22933">
    <property type="entry name" value="FI18007P1-RELATED"/>
    <property type="match status" value="1"/>
</dbReference>
<dbReference type="InterPro" id="IPR036508">
    <property type="entry name" value="Chitin-bd_dom_sf"/>
</dbReference>
<feature type="chain" id="PRO_5011963797" description="Chitin-binding type-2 domain-containing protein" evidence="2">
    <location>
        <begin position="20"/>
        <end position="403"/>
    </location>
</feature>
<dbReference type="InterPro" id="IPR052976">
    <property type="entry name" value="Scoloptoxin-like"/>
</dbReference>
<evidence type="ECO:0000313" key="5">
    <source>
        <dbReference type="Proteomes" id="UP000192578"/>
    </source>
</evidence>
<name>A0A1W0X107_HYPEX</name>
<comment type="caution">
    <text evidence="4">The sequence shown here is derived from an EMBL/GenBank/DDBJ whole genome shotgun (WGS) entry which is preliminary data.</text>
</comment>